<keyword evidence="1" id="KW-1133">Transmembrane helix</keyword>
<sequence length="236" mass="27652">MYSIIFKPNRYNSFAWTNIVALLLLLYFGKVEPYTVIFGYFLETIIIGVFNVIKMYISSKHHKSEKSVAFLIPFFIFHYGFFIAVQSIFVFVIMEFGDVISVKEPFDLITNYGLVFKLKGMEYIIGLLLVTQLAKYVFDYIQPQKYLRFTPEEIMFKPYVRILIQQFAVILAMFFIMFSNADVMAAILLILIRAIVDFFLVGIRDNEALLNRIVDKMYDGKTSKEELKKQLILFSE</sequence>
<dbReference type="InterPro" id="IPR045466">
    <property type="entry name" value="DUF6498"/>
</dbReference>
<feature type="transmembrane region" description="Helical" evidence="1">
    <location>
        <begin position="120"/>
        <end position="138"/>
    </location>
</feature>
<keyword evidence="1" id="KW-0812">Transmembrane</keyword>
<name>A0A5C7GE36_9FLAO</name>
<dbReference type="Proteomes" id="UP000321080">
    <property type="component" value="Unassembled WGS sequence"/>
</dbReference>
<feature type="transmembrane region" description="Helical" evidence="1">
    <location>
        <begin position="12"/>
        <end position="29"/>
    </location>
</feature>
<organism evidence="2 3">
    <name type="scientific">Seonamhaeicola maritimus</name>
    <dbReference type="NCBI Taxonomy" id="2591822"/>
    <lineage>
        <taxon>Bacteria</taxon>
        <taxon>Pseudomonadati</taxon>
        <taxon>Bacteroidota</taxon>
        <taxon>Flavobacteriia</taxon>
        <taxon>Flavobacteriales</taxon>
        <taxon>Flavobacteriaceae</taxon>
    </lineage>
</organism>
<accession>A0A5C7GE36</accession>
<reference evidence="2 3" key="1">
    <citation type="submission" date="2019-08" db="EMBL/GenBank/DDBJ databases">
        <title>Seonamhaeicola sediminis sp. nov., isolated from marine sediment.</title>
        <authorList>
            <person name="Cao W.R."/>
        </authorList>
    </citation>
    <scope>NUCLEOTIDE SEQUENCE [LARGE SCALE GENOMIC DNA]</scope>
    <source>
        <strain evidence="2 3">1505</strain>
    </source>
</reference>
<proteinExistence type="predicted"/>
<dbReference type="OrthoDB" id="1200986at2"/>
<dbReference type="RefSeq" id="WP_147769905.1">
    <property type="nucleotide sequence ID" value="NZ_VRKQ01000021.1"/>
</dbReference>
<dbReference type="Pfam" id="PF20108">
    <property type="entry name" value="DUF6498"/>
    <property type="match status" value="1"/>
</dbReference>
<keyword evidence="3" id="KW-1185">Reference proteome</keyword>
<protein>
    <submittedName>
        <fullName evidence="2">Uncharacterized protein</fullName>
    </submittedName>
</protein>
<feature type="transmembrane region" description="Helical" evidence="1">
    <location>
        <begin position="35"/>
        <end position="57"/>
    </location>
</feature>
<dbReference type="AlphaFoldDB" id="A0A5C7GE36"/>
<feature type="transmembrane region" description="Helical" evidence="1">
    <location>
        <begin position="159"/>
        <end position="178"/>
    </location>
</feature>
<dbReference type="EMBL" id="VRKQ01000021">
    <property type="protein sequence ID" value="TXG34713.1"/>
    <property type="molecule type" value="Genomic_DNA"/>
</dbReference>
<evidence type="ECO:0000313" key="2">
    <source>
        <dbReference type="EMBL" id="TXG34713.1"/>
    </source>
</evidence>
<evidence type="ECO:0000313" key="3">
    <source>
        <dbReference type="Proteomes" id="UP000321080"/>
    </source>
</evidence>
<comment type="caution">
    <text evidence="2">The sequence shown here is derived from an EMBL/GenBank/DDBJ whole genome shotgun (WGS) entry which is preliminary data.</text>
</comment>
<gene>
    <name evidence="2" type="ORF">FUA22_17545</name>
</gene>
<feature type="transmembrane region" description="Helical" evidence="1">
    <location>
        <begin position="69"/>
        <end position="94"/>
    </location>
</feature>
<keyword evidence="1" id="KW-0472">Membrane</keyword>
<feature type="transmembrane region" description="Helical" evidence="1">
    <location>
        <begin position="184"/>
        <end position="203"/>
    </location>
</feature>
<evidence type="ECO:0000256" key="1">
    <source>
        <dbReference type="SAM" id="Phobius"/>
    </source>
</evidence>